<evidence type="ECO:0000313" key="3">
    <source>
        <dbReference type="Proteomes" id="UP000053201"/>
    </source>
</evidence>
<dbReference type="GeneID" id="27692072"/>
<evidence type="ECO:0000256" key="1">
    <source>
        <dbReference type="SAM" id="MobiDB-lite"/>
    </source>
</evidence>
<dbReference type="EMBL" id="KQ257451">
    <property type="protein sequence ID" value="KND04121.1"/>
    <property type="molecule type" value="Genomic_DNA"/>
</dbReference>
<reference evidence="2 3" key="1">
    <citation type="submission" date="2009-08" db="EMBL/GenBank/DDBJ databases">
        <title>The Genome Sequence of Spizellomyces punctatus strain DAOM BR117.</title>
        <authorList>
            <consortium name="The Broad Institute Genome Sequencing Platform"/>
            <person name="Russ C."/>
            <person name="Cuomo C."/>
            <person name="Shea T."/>
            <person name="Young S.K."/>
            <person name="Zeng Q."/>
            <person name="Koehrsen M."/>
            <person name="Haas B."/>
            <person name="Borodovsky M."/>
            <person name="Guigo R."/>
            <person name="Alvarado L."/>
            <person name="Berlin A."/>
            <person name="Bochicchio J."/>
            <person name="Borenstein D."/>
            <person name="Chapman S."/>
            <person name="Chen Z."/>
            <person name="Engels R."/>
            <person name="Freedman E."/>
            <person name="Gellesch M."/>
            <person name="Goldberg J."/>
            <person name="Griggs A."/>
            <person name="Gujja S."/>
            <person name="Heiman D."/>
            <person name="Hepburn T."/>
            <person name="Howarth C."/>
            <person name="Jen D."/>
            <person name="Larson L."/>
            <person name="Lewis B."/>
            <person name="Mehta T."/>
            <person name="Park D."/>
            <person name="Pearson M."/>
            <person name="Roberts A."/>
            <person name="Saif S."/>
            <person name="Shenoy N."/>
            <person name="Sisk P."/>
            <person name="Stolte C."/>
            <person name="Sykes S."/>
            <person name="Thomson T."/>
            <person name="Walk T."/>
            <person name="White J."/>
            <person name="Yandava C."/>
            <person name="Burger G."/>
            <person name="Gray M.W."/>
            <person name="Holland P.W.H."/>
            <person name="King N."/>
            <person name="Lang F.B.F."/>
            <person name="Roger A.J."/>
            <person name="Ruiz-Trillo I."/>
            <person name="Lander E."/>
            <person name="Nusbaum C."/>
        </authorList>
    </citation>
    <scope>NUCLEOTIDE SEQUENCE [LARGE SCALE GENOMIC DNA]</scope>
    <source>
        <strain evidence="2 3">DAOM BR117</strain>
    </source>
</reference>
<name>A0A0L0HRY8_SPIPD</name>
<feature type="region of interest" description="Disordered" evidence="1">
    <location>
        <begin position="1"/>
        <end position="190"/>
    </location>
</feature>
<dbReference type="InParanoid" id="A0A0L0HRY8"/>
<feature type="compositionally biased region" description="Basic and acidic residues" evidence="1">
    <location>
        <begin position="17"/>
        <end position="44"/>
    </location>
</feature>
<keyword evidence="3" id="KW-1185">Reference proteome</keyword>
<dbReference type="VEuPathDB" id="FungiDB:SPPG_08947"/>
<dbReference type="AlphaFoldDB" id="A0A0L0HRY8"/>
<feature type="compositionally biased region" description="Polar residues" evidence="1">
    <location>
        <begin position="110"/>
        <end position="151"/>
    </location>
</feature>
<accession>A0A0L0HRY8</accession>
<sequence>MQNMSKKGTLPGTVKRKREDKERAREEKELRRLQEAAMAKERNKGGASSNAGVAPDIVSALVVEKSAASESGGWNTLPKASTDNGNESASSLPGNGDAAQKQTGGWAPISETTSGSGWTNAEDSPQNGKATGGWSSIDETCQSQAETSAKNTPAAPSEPPSAPSAPKLAFGFGSKKPGSTGLKFSFAKKG</sequence>
<proteinExistence type="predicted"/>
<organism evidence="2 3">
    <name type="scientific">Spizellomyces punctatus (strain DAOM BR117)</name>
    <dbReference type="NCBI Taxonomy" id="645134"/>
    <lineage>
        <taxon>Eukaryota</taxon>
        <taxon>Fungi</taxon>
        <taxon>Fungi incertae sedis</taxon>
        <taxon>Chytridiomycota</taxon>
        <taxon>Chytridiomycota incertae sedis</taxon>
        <taxon>Chytridiomycetes</taxon>
        <taxon>Spizellomycetales</taxon>
        <taxon>Spizellomycetaceae</taxon>
        <taxon>Spizellomyces</taxon>
    </lineage>
</organism>
<evidence type="ECO:0000313" key="2">
    <source>
        <dbReference type="EMBL" id="KND04121.1"/>
    </source>
</evidence>
<protein>
    <submittedName>
        <fullName evidence="2">Uncharacterized protein</fullName>
    </submittedName>
</protein>
<feature type="compositionally biased region" description="Polar residues" evidence="1">
    <location>
        <begin position="68"/>
        <end position="93"/>
    </location>
</feature>
<dbReference type="Proteomes" id="UP000053201">
    <property type="component" value="Unassembled WGS sequence"/>
</dbReference>
<dbReference type="RefSeq" id="XP_016612160.1">
    <property type="nucleotide sequence ID" value="XM_016757097.1"/>
</dbReference>
<gene>
    <name evidence="2" type="ORF">SPPG_08947</name>
</gene>